<feature type="compositionally biased region" description="Low complexity" evidence="1">
    <location>
        <begin position="377"/>
        <end position="395"/>
    </location>
</feature>
<name>A0AA43QHK2_9LECA</name>
<proteinExistence type="predicted"/>
<sequence>MLKSLRRRGKNLESQTPRERVSPMNIQRPETDADSGSEGDNEPEEAGPSISSEAKGKRRASSPAPEEPNAKKGPSARSQRRAGMKNPGRDDRERDEVEEIGGQLFWRDPKTGELRKAVYHNDIRAQLIAAASAQGTYTHARKRGTRANDETAFHPEQRDWTPERQHWPRIRGNVLNIYKKAGYKGKYYRKSVERIWEHTDGRVILDRDNHPVRKFPDLPATLSSEVEGWYLEVLTRLDNRILRRDFWARLPHGRDKTGSKPASEDMYGLSALGNRRGRWRTSEGLISWKSRGGSKELNNFLRSTISQESLDRNSNEGGRTLTPEEIKHAEELKGSKKVQQSKRRGRKPAHTSATTEQGVRASTEPESSPGKSLTRYPDPSSPSLLRQPRPLSTLLAGMERAQDEERARQDERARAEKRGMEEAVLRDPLDNAGINDSNILDQGSYAPPADQNAFHPGANLEAGAGLSGDMFDHNIPGFGIITDEDLQAYAHQGWDGVQEQLWASLNNEIWDFTGSNIMGPANTTSELVWDDIPANQNGNPEWYQSGQEDAAQAAVQTGSQIQQQQQGMSDQVHNHAGPSGSTANSDPFSSLFNDQQLSANGADNLQSLEDWSGNNQAARFMPPLVAGTDVQKTTNPGSEILQKGGFPIPDSNKHRQTPGFKAATEFAGRQTNTQTSSGLRRQTSQLATKADGLDLPPPIDLTEDHQDSELERHPDIATASYDRQLFVQICEQVMSELNNDTPTSSHPTGHPTADPAHPASASNPPPAPNNMANQPPSSPRTTGPSSDPAPITPIEASHITPTTRVHHAILWRLFKPTREAFQAAFRDDAWRPYVARDFVPPITEPMSYIEMLDHYSGEFWKVWTARYGFEGEVPDIVRPTLIDDETARALGEVEEGVNGD</sequence>
<feature type="region of interest" description="Disordered" evidence="1">
    <location>
        <begin position="308"/>
        <end position="460"/>
    </location>
</feature>
<feature type="compositionally biased region" description="Acidic residues" evidence="1">
    <location>
        <begin position="32"/>
        <end position="45"/>
    </location>
</feature>
<feature type="region of interest" description="Disordered" evidence="1">
    <location>
        <begin position="627"/>
        <end position="656"/>
    </location>
</feature>
<organism evidence="2 3">
    <name type="scientific">Ramalina farinacea</name>
    <dbReference type="NCBI Taxonomy" id="258253"/>
    <lineage>
        <taxon>Eukaryota</taxon>
        <taxon>Fungi</taxon>
        <taxon>Dikarya</taxon>
        <taxon>Ascomycota</taxon>
        <taxon>Pezizomycotina</taxon>
        <taxon>Lecanoromycetes</taxon>
        <taxon>OSLEUM clade</taxon>
        <taxon>Lecanoromycetidae</taxon>
        <taxon>Lecanorales</taxon>
        <taxon>Lecanorineae</taxon>
        <taxon>Ramalinaceae</taxon>
        <taxon>Ramalina</taxon>
    </lineage>
</organism>
<comment type="caution">
    <text evidence="2">The sequence shown here is derived from an EMBL/GenBank/DDBJ whole genome shotgun (WGS) entry which is preliminary data.</text>
</comment>
<protein>
    <submittedName>
        <fullName evidence="2">Uncharacterized protein</fullName>
    </submittedName>
</protein>
<evidence type="ECO:0000313" key="3">
    <source>
        <dbReference type="Proteomes" id="UP001161017"/>
    </source>
</evidence>
<feature type="compositionally biased region" description="Low complexity" evidence="1">
    <location>
        <begin position="741"/>
        <end position="762"/>
    </location>
</feature>
<keyword evidence="3" id="KW-1185">Reference proteome</keyword>
<dbReference type="AlphaFoldDB" id="A0AA43QHK2"/>
<reference evidence="2" key="1">
    <citation type="journal article" date="2023" name="Genome Biol. Evol.">
        <title>First Whole Genome Sequence and Flow Cytometry Genome Size Data for the Lichen-Forming Fungus Ramalina farinacea (Ascomycota).</title>
        <authorList>
            <person name="Llewellyn T."/>
            <person name="Mian S."/>
            <person name="Hill R."/>
            <person name="Leitch I.J."/>
            <person name="Gaya E."/>
        </authorList>
    </citation>
    <scope>NUCLEOTIDE SEQUENCE</scope>
    <source>
        <strain evidence="2">LIQ254RAFAR</strain>
    </source>
</reference>
<feature type="region of interest" description="Disordered" evidence="1">
    <location>
        <begin position="556"/>
        <end position="594"/>
    </location>
</feature>
<accession>A0AA43QHK2</accession>
<feature type="compositionally biased region" description="Basic residues" evidence="1">
    <location>
        <begin position="335"/>
        <end position="349"/>
    </location>
</feature>
<feature type="region of interest" description="Disordered" evidence="1">
    <location>
        <begin position="668"/>
        <end position="709"/>
    </location>
</feature>
<feature type="compositionally biased region" description="Polar residues" evidence="1">
    <location>
        <begin position="669"/>
        <end position="687"/>
    </location>
</feature>
<feature type="compositionally biased region" description="Basic and acidic residues" evidence="1">
    <location>
        <begin position="322"/>
        <end position="334"/>
    </location>
</feature>
<feature type="compositionally biased region" description="Polar residues" evidence="1">
    <location>
        <begin position="579"/>
        <end position="594"/>
    </location>
</feature>
<gene>
    <name evidence="2" type="ORF">OHK93_005948</name>
</gene>
<feature type="compositionally biased region" description="Low complexity" evidence="1">
    <location>
        <begin position="556"/>
        <end position="571"/>
    </location>
</feature>
<dbReference type="Proteomes" id="UP001161017">
    <property type="component" value="Unassembled WGS sequence"/>
</dbReference>
<evidence type="ECO:0000313" key="2">
    <source>
        <dbReference type="EMBL" id="MDI1486688.1"/>
    </source>
</evidence>
<feature type="compositionally biased region" description="Low complexity" evidence="1">
    <location>
        <begin position="769"/>
        <end position="788"/>
    </location>
</feature>
<feature type="region of interest" description="Disordered" evidence="1">
    <location>
        <begin position="737"/>
        <end position="797"/>
    </location>
</feature>
<feature type="compositionally biased region" description="Basic and acidic residues" evidence="1">
    <location>
        <begin position="400"/>
        <end position="429"/>
    </location>
</feature>
<feature type="region of interest" description="Disordered" evidence="1">
    <location>
        <begin position="1"/>
        <end position="96"/>
    </location>
</feature>
<evidence type="ECO:0000256" key="1">
    <source>
        <dbReference type="SAM" id="MobiDB-lite"/>
    </source>
</evidence>
<dbReference type="EMBL" id="JAPUFD010000004">
    <property type="protein sequence ID" value="MDI1486688.1"/>
    <property type="molecule type" value="Genomic_DNA"/>
</dbReference>